<protein>
    <submittedName>
        <fullName evidence="1">Uncharacterized protein</fullName>
    </submittedName>
</protein>
<keyword evidence="2" id="KW-1185">Reference proteome</keyword>
<proteinExistence type="predicted"/>
<evidence type="ECO:0000313" key="1">
    <source>
        <dbReference type="EMBL" id="GIY19237.1"/>
    </source>
</evidence>
<dbReference type="Proteomes" id="UP001054945">
    <property type="component" value="Unassembled WGS sequence"/>
</dbReference>
<sequence>MKPNGNSLTFKLSWMVNPKLLHTKHDNSILNLPKLIMTAWIQLQDKIRPIINVDRDNETVYWEILAVKCYFFIWDLEDRNFNRNDLVLAFALFSHFLIRPYTEATFIEFWNSKGKKKVRMATTPRLRDVLKPFINIDGKEKAMHIKILGLKKGHRVPKWHLSDSNLNLPPILATTRYQKGKESGMPGSFNFPVL</sequence>
<accession>A0AAV4RD23</accession>
<organism evidence="1 2">
    <name type="scientific">Caerostris extrusa</name>
    <name type="common">Bark spider</name>
    <name type="synonym">Caerostris bankana</name>
    <dbReference type="NCBI Taxonomy" id="172846"/>
    <lineage>
        <taxon>Eukaryota</taxon>
        <taxon>Metazoa</taxon>
        <taxon>Ecdysozoa</taxon>
        <taxon>Arthropoda</taxon>
        <taxon>Chelicerata</taxon>
        <taxon>Arachnida</taxon>
        <taxon>Araneae</taxon>
        <taxon>Araneomorphae</taxon>
        <taxon>Entelegynae</taxon>
        <taxon>Araneoidea</taxon>
        <taxon>Araneidae</taxon>
        <taxon>Caerostris</taxon>
    </lineage>
</organism>
<gene>
    <name evidence="1" type="ORF">CEXT_722891</name>
</gene>
<dbReference type="EMBL" id="BPLR01007730">
    <property type="protein sequence ID" value="GIY19237.1"/>
    <property type="molecule type" value="Genomic_DNA"/>
</dbReference>
<evidence type="ECO:0000313" key="2">
    <source>
        <dbReference type="Proteomes" id="UP001054945"/>
    </source>
</evidence>
<dbReference type="AlphaFoldDB" id="A0AAV4RD23"/>
<reference evidence="1 2" key="1">
    <citation type="submission" date="2021-06" db="EMBL/GenBank/DDBJ databases">
        <title>Caerostris extrusa draft genome.</title>
        <authorList>
            <person name="Kono N."/>
            <person name="Arakawa K."/>
        </authorList>
    </citation>
    <scope>NUCLEOTIDE SEQUENCE [LARGE SCALE GENOMIC DNA]</scope>
</reference>
<comment type="caution">
    <text evidence="1">The sequence shown here is derived from an EMBL/GenBank/DDBJ whole genome shotgun (WGS) entry which is preliminary data.</text>
</comment>
<name>A0AAV4RD23_CAEEX</name>